<dbReference type="Gene3D" id="3.40.50.720">
    <property type="entry name" value="NAD(P)-binding Rossmann-like Domain"/>
    <property type="match status" value="1"/>
</dbReference>
<evidence type="ECO:0000313" key="4">
    <source>
        <dbReference type="Proteomes" id="UP000248887"/>
    </source>
</evidence>
<organism evidence="3 4">
    <name type="scientific">Ancylobacter novellus</name>
    <name type="common">Thiobacillus novellus</name>
    <dbReference type="NCBI Taxonomy" id="921"/>
    <lineage>
        <taxon>Bacteria</taxon>
        <taxon>Pseudomonadati</taxon>
        <taxon>Pseudomonadota</taxon>
        <taxon>Alphaproteobacteria</taxon>
        <taxon>Hyphomicrobiales</taxon>
        <taxon>Xanthobacteraceae</taxon>
        <taxon>Ancylobacter</taxon>
    </lineage>
</organism>
<dbReference type="Pfam" id="PF13478">
    <property type="entry name" value="XdhC_C"/>
    <property type="match status" value="1"/>
</dbReference>
<sequence length="307" mass="33538">MTGNQILGVQEVDVQPGILTDRSADIFGFLREALAAGHRCALVTLVEIIDGASRALGAHMAVCDDGRYCGFVSGGCVEAAVAREALYAISEETDRLCRFGKGAHYFDIVLPCGGGICLTIHVLKKADTIDIVLDALTQRRPIGLIYDPRRQQLSIHHDPSPAGWRNSLFLTAYRPDPRILLFGKGLEGRTFASIASSAGLDVIPAEPNSISTFADAETAIVLLHHDVDQELPVLRFALRTDAFYIGCLGSRRTHDRRKDLLRQEGYSPEQLDRIHAPIGLFGPAREARFVAVSVLAEVLSNVELRRL</sequence>
<dbReference type="InterPro" id="IPR027051">
    <property type="entry name" value="XdhC_Rossmann_dom"/>
</dbReference>
<dbReference type="PANTHER" id="PTHR30388">
    <property type="entry name" value="ALDEHYDE OXIDOREDUCTASE MOLYBDENUM COFACTOR ASSEMBLY PROTEIN"/>
    <property type="match status" value="1"/>
</dbReference>
<accession>A0A2W5R325</accession>
<feature type="domain" description="XdhC Rossmann" evidence="2">
    <location>
        <begin position="180"/>
        <end position="298"/>
    </location>
</feature>
<dbReference type="PANTHER" id="PTHR30388:SF4">
    <property type="entry name" value="MOLYBDENUM COFACTOR INSERTION CHAPERONE PAOD"/>
    <property type="match status" value="1"/>
</dbReference>
<dbReference type="EMBL" id="QFQD01000024">
    <property type="protein sequence ID" value="PZQ83079.1"/>
    <property type="molecule type" value="Genomic_DNA"/>
</dbReference>
<feature type="domain" description="XdhC- CoxI" evidence="1">
    <location>
        <begin position="34"/>
        <end position="100"/>
    </location>
</feature>
<dbReference type="InterPro" id="IPR003777">
    <property type="entry name" value="XdhC_CoxI"/>
</dbReference>
<name>A0A2W5R325_ANCNO</name>
<comment type="caution">
    <text evidence="3">The sequence shown here is derived from an EMBL/GenBank/DDBJ whole genome shotgun (WGS) entry which is preliminary data.</text>
</comment>
<dbReference type="AlphaFoldDB" id="A0A2W5R325"/>
<dbReference type="Proteomes" id="UP000248887">
    <property type="component" value="Unassembled WGS sequence"/>
</dbReference>
<gene>
    <name evidence="3" type="ORF">DI549_09360</name>
</gene>
<protein>
    <recommendedName>
        <fullName evidence="5">XdhC family protein</fullName>
    </recommendedName>
</protein>
<evidence type="ECO:0000259" key="1">
    <source>
        <dbReference type="Pfam" id="PF02625"/>
    </source>
</evidence>
<evidence type="ECO:0000259" key="2">
    <source>
        <dbReference type="Pfam" id="PF13478"/>
    </source>
</evidence>
<dbReference type="Pfam" id="PF02625">
    <property type="entry name" value="XdhC_CoxI"/>
    <property type="match status" value="1"/>
</dbReference>
<reference evidence="3 4" key="1">
    <citation type="submission" date="2017-08" db="EMBL/GenBank/DDBJ databases">
        <title>Infants hospitalized years apart are colonized by the same room-sourced microbial strains.</title>
        <authorList>
            <person name="Brooks B."/>
            <person name="Olm M.R."/>
            <person name="Firek B.A."/>
            <person name="Baker R."/>
            <person name="Thomas B.C."/>
            <person name="Morowitz M.J."/>
            <person name="Banfield J.F."/>
        </authorList>
    </citation>
    <scope>NUCLEOTIDE SEQUENCE [LARGE SCALE GENOMIC DNA]</scope>
    <source>
        <strain evidence="3">S2_005_001_R2_27</strain>
    </source>
</reference>
<dbReference type="InterPro" id="IPR052698">
    <property type="entry name" value="MoCofactor_Util/Proc"/>
</dbReference>
<proteinExistence type="predicted"/>
<evidence type="ECO:0008006" key="5">
    <source>
        <dbReference type="Google" id="ProtNLM"/>
    </source>
</evidence>
<evidence type="ECO:0000313" key="3">
    <source>
        <dbReference type="EMBL" id="PZQ83079.1"/>
    </source>
</evidence>